<keyword evidence="1" id="KW-1133">Transmembrane helix</keyword>
<evidence type="ECO:0000313" key="3">
    <source>
        <dbReference type="Proteomes" id="UP001595378"/>
    </source>
</evidence>
<proteinExistence type="predicted"/>
<protein>
    <recommendedName>
        <fullName evidence="4">DUF3592 domain-containing protein</fullName>
    </recommendedName>
</protein>
<dbReference type="EMBL" id="JBHRSU010000002">
    <property type="protein sequence ID" value="MFC3099804.1"/>
    <property type="molecule type" value="Genomic_DNA"/>
</dbReference>
<keyword evidence="1" id="KW-0472">Membrane</keyword>
<evidence type="ECO:0000256" key="1">
    <source>
        <dbReference type="SAM" id="Phobius"/>
    </source>
</evidence>
<evidence type="ECO:0008006" key="4">
    <source>
        <dbReference type="Google" id="ProtNLM"/>
    </source>
</evidence>
<accession>A0ABV7EAQ1</accession>
<organism evidence="2 3">
    <name type="scientific">Alteraurantiacibacter lauratis</name>
    <dbReference type="NCBI Taxonomy" id="2054627"/>
    <lineage>
        <taxon>Bacteria</taxon>
        <taxon>Pseudomonadati</taxon>
        <taxon>Pseudomonadota</taxon>
        <taxon>Alphaproteobacteria</taxon>
        <taxon>Sphingomonadales</taxon>
        <taxon>Erythrobacteraceae</taxon>
        <taxon>Alteraurantiacibacter</taxon>
    </lineage>
</organism>
<keyword evidence="3" id="KW-1185">Reference proteome</keyword>
<sequence length="123" mass="13932">MFKALVILALLPALYALALFGWPDLLRVIQGVRHVRGTVVRHDLSTDGFVPVFQFVNGTVTHEVRGRTASLNPQPPVGSTHWLSHPRRRPDLARLPDHFPRTMMYGLLTAWLALFSDMAFGWF</sequence>
<name>A0ABV7EAQ1_9SPHN</name>
<reference evidence="3" key="1">
    <citation type="journal article" date="2019" name="Int. J. Syst. Evol. Microbiol.">
        <title>The Global Catalogue of Microorganisms (GCM) 10K type strain sequencing project: providing services to taxonomists for standard genome sequencing and annotation.</title>
        <authorList>
            <consortium name="The Broad Institute Genomics Platform"/>
            <consortium name="The Broad Institute Genome Sequencing Center for Infectious Disease"/>
            <person name="Wu L."/>
            <person name="Ma J."/>
        </authorList>
    </citation>
    <scope>NUCLEOTIDE SEQUENCE [LARGE SCALE GENOMIC DNA]</scope>
    <source>
        <strain evidence="3">KCTC 52606</strain>
    </source>
</reference>
<dbReference type="RefSeq" id="WP_336920402.1">
    <property type="nucleotide sequence ID" value="NZ_JBANRN010000016.1"/>
</dbReference>
<gene>
    <name evidence="2" type="ORF">ACFODK_02750</name>
</gene>
<feature type="transmembrane region" description="Helical" evidence="1">
    <location>
        <begin position="103"/>
        <end position="122"/>
    </location>
</feature>
<comment type="caution">
    <text evidence="2">The sequence shown here is derived from an EMBL/GenBank/DDBJ whole genome shotgun (WGS) entry which is preliminary data.</text>
</comment>
<dbReference type="Proteomes" id="UP001595378">
    <property type="component" value="Unassembled WGS sequence"/>
</dbReference>
<evidence type="ECO:0000313" key="2">
    <source>
        <dbReference type="EMBL" id="MFC3099804.1"/>
    </source>
</evidence>
<keyword evidence="1" id="KW-0812">Transmembrane</keyword>